<dbReference type="OMA" id="VSSFCQK"/>
<dbReference type="Proteomes" id="UP000036987">
    <property type="component" value="Unassembled WGS sequence"/>
</dbReference>
<dbReference type="OrthoDB" id="2449818at2759"/>
<dbReference type="PANTHER" id="PTHR32094:SF5">
    <property type="entry name" value="FANCONI ANEMIA GROUP E PROTEIN"/>
    <property type="match status" value="1"/>
</dbReference>
<evidence type="ECO:0000256" key="1">
    <source>
        <dbReference type="SAM" id="MobiDB-lite"/>
    </source>
</evidence>
<feature type="compositionally biased region" description="Acidic residues" evidence="1">
    <location>
        <begin position="283"/>
        <end position="292"/>
    </location>
</feature>
<dbReference type="PANTHER" id="PTHR32094">
    <property type="entry name" value="FANCONI ANEMIA GROUP E PROTEIN"/>
    <property type="match status" value="1"/>
</dbReference>
<evidence type="ECO:0000313" key="2">
    <source>
        <dbReference type="EMBL" id="KMZ71895.1"/>
    </source>
</evidence>
<protein>
    <submittedName>
        <fullName evidence="2">Uncharacterized protein</fullName>
    </submittedName>
</protein>
<dbReference type="GO" id="GO:0043240">
    <property type="term" value="C:Fanconi anaemia nuclear complex"/>
    <property type="evidence" value="ECO:0000318"/>
    <property type="project" value="GO_Central"/>
</dbReference>
<organism evidence="2 3">
    <name type="scientific">Zostera marina</name>
    <name type="common">Eelgrass</name>
    <dbReference type="NCBI Taxonomy" id="29655"/>
    <lineage>
        <taxon>Eukaryota</taxon>
        <taxon>Viridiplantae</taxon>
        <taxon>Streptophyta</taxon>
        <taxon>Embryophyta</taxon>
        <taxon>Tracheophyta</taxon>
        <taxon>Spermatophyta</taxon>
        <taxon>Magnoliopsida</taxon>
        <taxon>Liliopsida</taxon>
        <taxon>Zosteraceae</taxon>
        <taxon>Zostera</taxon>
    </lineage>
</organism>
<dbReference type="Gene3D" id="1.25.40.480">
    <property type="match status" value="1"/>
</dbReference>
<feature type="region of interest" description="Disordered" evidence="1">
    <location>
        <begin position="269"/>
        <end position="292"/>
    </location>
</feature>
<reference evidence="3" key="1">
    <citation type="journal article" date="2016" name="Nature">
        <title>The genome of the seagrass Zostera marina reveals angiosperm adaptation to the sea.</title>
        <authorList>
            <person name="Olsen J.L."/>
            <person name="Rouze P."/>
            <person name="Verhelst B."/>
            <person name="Lin Y.-C."/>
            <person name="Bayer T."/>
            <person name="Collen J."/>
            <person name="Dattolo E."/>
            <person name="De Paoli E."/>
            <person name="Dittami S."/>
            <person name="Maumus F."/>
            <person name="Michel G."/>
            <person name="Kersting A."/>
            <person name="Lauritano C."/>
            <person name="Lohaus R."/>
            <person name="Toepel M."/>
            <person name="Tonon T."/>
            <person name="Vanneste K."/>
            <person name="Amirebrahimi M."/>
            <person name="Brakel J."/>
            <person name="Bostroem C."/>
            <person name="Chovatia M."/>
            <person name="Grimwood J."/>
            <person name="Jenkins J.W."/>
            <person name="Jueterbock A."/>
            <person name="Mraz A."/>
            <person name="Stam W.T."/>
            <person name="Tice H."/>
            <person name="Bornberg-Bauer E."/>
            <person name="Green P.J."/>
            <person name="Pearson G.A."/>
            <person name="Procaccini G."/>
            <person name="Duarte C.M."/>
            <person name="Schmutz J."/>
            <person name="Reusch T.B.H."/>
            <person name="Van de Peer Y."/>
        </authorList>
    </citation>
    <scope>NUCLEOTIDE SEQUENCE [LARGE SCALE GENOMIC DNA]</scope>
    <source>
        <strain evidence="3">cv. Finnish</strain>
    </source>
</reference>
<dbReference type="AlphaFoldDB" id="A0A0K9PUI2"/>
<dbReference type="STRING" id="29655.A0A0K9PUI2"/>
<comment type="caution">
    <text evidence="2">The sequence shown here is derived from an EMBL/GenBank/DDBJ whole genome shotgun (WGS) entry which is preliminary data.</text>
</comment>
<proteinExistence type="predicted"/>
<dbReference type="InterPro" id="IPR039685">
    <property type="entry name" value="FANCE"/>
</dbReference>
<gene>
    <name evidence="2" type="ORF">ZOSMA_172G00220</name>
</gene>
<dbReference type="EMBL" id="LFYR01000650">
    <property type="protein sequence ID" value="KMZ71895.1"/>
    <property type="molecule type" value="Genomic_DNA"/>
</dbReference>
<keyword evidence="3" id="KW-1185">Reference proteome</keyword>
<accession>A0A0K9PUI2</accession>
<sequence>MFFFFKIEGRPNNALRPYLTMKNNQLILDRNVNNNYSCEVLQSFRKRKIRGKEKFRITEFTAAAVTAQQMERWVPLFEIFLNSPSPESEASLWFFQQNHREHSKQPHPTSAFLSLLLSPTDIIASSSEPTVRNRCMWLQTLPFAMQSRILSFLTIEVRRFSTAHLRSIAIQIIDSSGDSGGGETERGDGFFWVIRAARNLLDAIPSHLNGSVFDGLFPKSVNKSNEEEREESEEEFDSLPCWLKNAATAATDHLLPWLPMSQCSLRRKTQGEVTRSTDKISEENDDLNDGDDLGMEDVAGLDEITLTNADNNPQTVLCPQIHKRAIDLREKLQSVDALSDSLRDIQTLCIDAIRVGGGGQRGGSMVQSVLSLIEPWELDDESGLILSSQLLGNAEMTYSNWPAHVFSATILPKLFLLNQPASRVLIASTLEFCKNYQSIVSSALLLPLLHHKEGINSPMCDVLAKVAKESLHPSHAAAFFHGLLSMDDLTGADFMCVLPCHHDMISNELVWSEWLFSLFQHILSSGIILTPDSIDRIVSAAESVGCKYSRSLKFCSFLLCLVSNSKHALKFHRLSLIGVAGKTDTFLTKSVLSKLSD</sequence>
<name>A0A0K9PUI2_ZOSMR</name>
<evidence type="ECO:0000313" key="3">
    <source>
        <dbReference type="Proteomes" id="UP000036987"/>
    </source>
</evidence>
<dbReference type="GO" id="GO:0036297">
    <property type="term" value="P:interstrand cross-link repair"/>
    <property type="evidence" value="ECO:0007669"/>
    <property type="project" value="InterPro"/>
</dbReference>